<organism evidence="4">
    <name type="scientific">Nippostrongylus brasiliensis</name>
    <name type="common">Rat hookworm</name>
    <dbReference type="NCBI Taxonomy" id="27835"/>
    <lineage>
        <taxon>Eukaryota</taxon>
        <taxon>Metazoa</taxon>
        <taxon>Ecdysozoa</taxon>
        <taxon>Nematoda</taxon>
        <taxon>Chromadorea</taxon>
        <taxon>Rhabditida</taxon>
        <taxon>Rhabditina</taxon>
        <taxon>Rhabditomorpha</taxon>
        <taxon>Strongyloidea</taxon>
        <taxon>Heligmosomidae</taxon>
        <taxon>Nippostrongylus</taxon>
    </lineage>
</organism>
<dbReference type="InterPro" id="IPR013087">
    <property type="entry name" value="Znf_C2H2_type"/>
</dbReference>
<dbReference type="AlphaFoldDB" id="A0A0N4YWF1"/>
<evidence type="ECO:0000313" key="2">
    <source>
        <dbReference type="EMBL" id="VDL85590.1"/>
    </source>
</evidence>
<reference evidence="4" key="1">
    <citation type="submission" date="2017-02" db="UniProtKB">
        <authorList>
            <consortium name="WormBaseParasite"/>
        </authorList>
    </citation>
    <scope>IDENTIFICATION</scope>
</reference>
<reference evidence="2 3" key="2">
    <citation type="submission" date="2018-11" db="EMBL/GenBank/DDBJ databases">
        <authorList>
            <consortium name="Pathogen Informatics"/>
        </authorList>
    </citation>
    <scope>NUCLEOTIDE SEQUENCE [LARGE SCALE GENOMIC DNA]</scope>
</reference>
<accession>A0A0N4YWF1</accession>
<dbReference type="PROSITE" id="PS00028">
    <property type="entry name" value="ZINC_FINGER_C2H2_1"/>
    <property type="match status" value="1"/>
</dbReference>
<evidence type="ECO:0000313" key="4">
    <source>
        <dbReference type="WBParaSite" id="NBR_0002157301-mRNA-1"/>
    </source>
</evidence>
<evidence type="ECO:0000259" key="1">
    <source>
        <dbReference type="PROSITE" id="PS00028"/>
    </source>
</evidence>
<feature type="domain" description="C2H2-type" evidence="1">
    <location>
        <begin position="9"/>
        <end position="30"/>
    </location>
</feature>
<dbReference type="EMBL" id="UYSL01026539">
    <property type="protein sequence ID" value="VDL85590.1"/>
    <property type="molecule type" value="Genomic_DNA"/>
</dbReference>
<protein>
    <submittedName>
        <fullName evidence="4">C2H2-type domain-containing protein</fullName>
    </submittedName>
</protein>
<dbReference type="Proteomes" id="UP000271162">
    <property type="component" value="Unassembled WGS sequence"/>
</dbReference>
<gene>
    <name evidence="2" type="ORF">NBR_LOCUS21574</name>
</gene>
<dbReference type="WBParaSite" id="NBR_0002157301-mRNA-1">
    <property type="protein sequence ID" value="NBR_0002157301-mRNA-1"/>
    <property type="gene ID" value="NBR_0002157301"/>
</dbReference>
<evidence type="ECO:0000313" key="3">
    <source>
        <dbReference type="Proteomes" id="UP000271162"/>
    </source>
</evidence>
<name>A0A0N4YWF1_NIPBR</name>
<proteinExistence type="predicted"/>
<sequence length="236" mass="27378">MIERNFVTCPVCEEKFSDHEGLAGHCLVSHSDYGANGYEQDYTIHSFTFDSMEMFETWLKEKCENTACAVMLENVNRMVNEDSSEANDKLASIYDLIDRASRITVSSHTQELKPYAPTHETKHVEEKDYHSVFLIQTSSSRAAKGNYSQQACLIQLKYHIRSKGTLDEADFIEYHPQSMTTRTFLGFWYFRRTKMMLSIDLLDPRHPTPGSSADTYTVIDVEWQWLQPLSDSRRRM</sequence>
<keyword evidence="3" id="KW-1185">Reference proteome</keyword>